<feature type="domain" description="HTH cro/C1-type" evidence="1">
    <location>
        <begin position="23"/>
        <end position="73"/>
    </location>
</feature>
<dbReference type="EMBL" id="LR796994">
    <property type="protein sequence ID" value="CAB4180383.1"/>
    <property type="molecule type" value="Genomic_DNA"/>
</dbReference>
<evidence type="ECO:0000313" key="2">
    <source>
        <dbReference type="EMBL" id="CAB4180383.1"/>
    </source>
</evidence>
<dbReference type="GO" id="GO:0003677">
    <property type="term" value="F:DNA binding"/>
    <property type="evidence" value="ECO:0007669"/>
    <property type="project" value="InterPro"/>
</dbReference>
<dbReference type="SMART" id="SM00530">
    <property type="entry name" value="HTH_XRE"/>
    <property type="match status" value="1"/>
</dbReference>
<dbReference type="Gene3D" id="1.10.260.40">
    <property type="entry name" value="lambda repressor-like DNA-binding domains"/>
    <property type="match status" value="1"/>
</dbReference>
<gene>
    <name evidence="2" type="ORF">UFOVP1040_47</name>
</gene>
<protein>
    <submittedName>
        <fullName evidence="2">HTH_XRE domain containing protein</fullName>
    </submittedName>
</protein>
<evidence type="ECO:0000259" key="1">
    <source>
        <dbReference type="PROSITE" id="PS50943"/>
    </source>
</evidence>
<accession>A0A6J5Q8M6</accession>
<sequence length="81" mass="8789">MANKPVPGNPVQVALGKLFADVRTSKGVGLRKMAAALEVSVNTVRWHEAGHRSLRADLIVRAARVIRVTPGRLINIPDDIQ</sequence>
<reference evidence="2" key="1">
    <citation type="submission" date="2020-05" db="EMBL/GenBank/DDBJ databases">
        <authorList>
            <person name="Chiriac C."/>
            <person name="Salcher M."/>
            <person name="Ghai R."/>
            <person name="Kavagutti S V."/>
        </authorList>
    </citation>
    <scope>NUCLEOTIDE SEQUENCE</scope>
</reference>
<name>A0A6J5Q8M6_9CAUD</name>
<proteinExistence type="predicted"/>
<dbReference type="SUPFAM" id="SSF47413">
    <property type="entry name" value="lambda repressor-like DNA-binding domains"/>
    <property type="match status" value="1"/>
</dbReference>
<dbReference type="PROSITE" id="PS50943">
    <property type="entry name" value="HTH_CROC1"/>
    <property type="match status" value="1"/>
</dbReference>
<dbReference type="InterPro" id="IPR001387">
    <property type="entry name" value="Cro/C1-type_HTH"/>
</dbReference>
<dbReference type="Pfam" id="PF13560">
    <property type="entry name" value="HTH_31"/>
    <property type="match status" value="1"/>
</dbReference>
<organism evidence="2">
    <name type="scientific">uncultured Caudovirales phage</name>
    <dbReference type="NCBI Taxonomy" id="2100421"/>
    <lineage>
        <taxon>Viruses</taxon>
        <taxon>Duplodnaviria</taxon>
        <taxon>Heunggongvirae</taxon>
        <taxon>Uroviricota</taxon>
        <taxon>Caudoviricetes</taxon>
        <taxon>Peduoviridae</taxon>
        <taxon>Maltschvirus</taxon>
        <taxon>Maltschvirus maltsch</taxon>
    </lineage>
</organism>
<dbReference type="InterPro" id="IPR010982">
    <property type="entry name" value="Lambda_DNA-bd_dom_sf"/>
</dbReference>